<evidence type="ECO:0000313" key="6">
    <source>
        <dbReference type="Proteomes" id="UP000078546"/>
    </source>
</evidence>
<dbReference type="GO" id="GO:0003729">
    <property type="term" value="F:mRNA binding"/>
    <property type="evidence" value="ECO:0007669"/>
    <property type="project" value="TreeGrafter"/>
</dbReference>
<dbReference type="AlphaFoldDB" id="A0A1A8W6F2"/>
<evidence type="ECO:0000313" key="4">
    <source>
        <dbReference type="EMBL" id="SBS82692.1"/>
    </source>
</evidence>
<name>A0A1A8W6F2_PLAOA</name>
<dbReference type="SMART" id="SM00360">
    <property type="entry name" value="RRM"/>
    <property type="match status" value="2"/>
</dbReference>
<evidence type="ECO:0000313" key="7">
    <source>
        <dbReference type="Proteomes" id="UP000078560"/>
    </source>
</evidence>
<proteinExistence type="predicted"/>
<sequence>MQRWRLRWGEVDVPCEHYTVYGWLIHQNESELHHIVPTPTKGCRVYVGNLPWKVTWPILKAHMKKAGEVVRVDIFEDMQGRSKGCGIVEYATCEEAQEAINSLNDSKLEDRLIFVREDREENSGNYDKRRFNNVRKDRFYDSRRRGDFDYRRDYRRDDYRRDYRRDDFRRGTEFRRDFRRDDFRRNEFRRIGKRNCTLIVYNLPPQSTWKELKDLFKKHGRVVRADLKNEESSSKEITGTVIMESEYDAKNAIDALNFCNFDGYILKVNFDNTE</sequence>
<dbReference type="PROSITE" id="PS50102">
    <property type="entry name" value="RRM"/>
    <property type="match status" value="2"/>
</dbReference>
<dbReference type="InterPro" id="IPR000504">
    <property type="entry name" value="RRM_dom"/>
</dbReference>
<dbReference type="EMBL" id="FLQV01000273">
    <property type="protein sequence ID" value="SBS87576.1"/>
    <property type="molecule type" value="Genomic_DNA"/>
</dbReference>
<dbReference type="Gene3D" id="3.30.70.330">
    <property type="match status" value="2"/>
</dbReference>
<organism evidence="5 6">
    <name type="scientific">Plasmodium ovale curtisi</name>
    <dbReference type="NCBI Taxonomy" id="864141"/>
    <lineage>
        <taxon>Eukaryota</taxon>
        <taxon>Sar</taxon>
        <taxon>Alveolata</taxon>
        <taxon>Apicomplexa</taxon>
        <taxon>Aconoidasida</taxon>
        <taxon>Haemosporida</taxon>
        <taxon>Plasmodiidae</taxon>
        <taxon>Plasmodium</taxon>
        <taxon>Plasmodium (Plasmodium)</taxon>
    </lineage>
</organism>
<reference evidence="6 7" key="2">
    <citation type="submission" date="2016-05" db="EMBL/GenBank/DDBJ databases">
        <authorList>
            <person name="Naeem Raeece"/>
        </authorList>
    </citation>
    <scope>NUCLEOTIDE SEQUENCE [LARGE SCALE GENOMIC DNA]</scope>
</reference>
<feature type="domain" description="RRM" evidence="3">
    <location>
        <begin position="196"/>
        <end position="273"/>
    </location>
</feature>
<dbReference type="GO" id="GO:0005634">
    <property type="term" value="C:nucleus"/>
    <property type="evidence" value="ECO:0007669"/>
    <property type="project" value="TreeGrafter"/>
</dbReference>
<dbReference type="Proteomes" id="UP000078560">
    <property type="component" value="Unassembled WGS sequence"/>
</dbReference>
<evidence type="ECO:0000313" key="5">
    <source>
        <dbReference type="EMBL" id="SBS87576.1"/>
    </source>
</evidence>
<dbReference type="InterPro" id="IPR012677">
    <property type="entry name" value="Nucleotide-bd_a/b_plait_sf"/>
</dbReference>
<dbReference type="Pfam" id="PF00076">
    <property type="entry name" value="RRM_1"/>
    <property type="match status" value="2"/>
</dbReference>
<dbReference type="GO" id="GO:0005737">
    <property type="term" value="C:cytoplasm"/>
    <property type="evidence" value="ECO:0007669"/>
    <property type="project" value="TreeGrafter"/>
</dbReference>
<dbReference type="InterPro" id="IPR035979">
    <property type="entry name" value="RBD_domain_sf"/>
</dbReference>
<dbReference type="PANTHER" id="PTHR23003:SF3">
    <property type="entry name" value="FI21236P1-RELATED"/>
    <property type="match status" value="1"/>
</dbReference>
<dbReference type="EMBL" id="FLQU01000222">
    <property type="protein sequence ID" value="SBS82692.1"/>
    <property type="molecule type" value="Genomic_DNA"/>
</dbReference>
<dbReference type="GO" id="GO:1990904">
    <property type="term" value="C:ribonucleoprotein complex"/>
    <property type="evidence" value="ECO:0007669"/>
    <property type="project" value="TreeGrafter"/>
</dbReference>
<protein>
    <submittedName>
        <fullName evidence="5">RNA-binding protein, putative</fullName>
    </submittedName>
</protein>
<accession>A0A1A8W6F2</accession>
<dbReference type="InterPro" id="IPR050374">
    <property type="entry name" value="RRT5_SRSF_SR"/>
</dbReference>
<evidence type="ECO:0000259" key="3">
    <source>
        <dbReference type="PROSITE" id="PS50102"/>
    </source>
</evidence>
<evidence type="ECO:0000256" key="1">
    <source>
        <dbReference type="ARBA" id="ARBA00022884"/>
    </source>
</evidence>
<dbReference type="FunFam" id="3.30.70.330:FF:000443">
    <property type="entry name" value="RNA-binding protein, putative"/>
    <property type="match status" value="1"/>
</dbReference>
<keyword evidence="1 2" id="KW-0694">RNA-binding</keyword>
<evidence type="ECO:0000256" key="2">
    <source>
        <dbReference type="PROSITE-ProRule" id="PRU00176"/>
    </source>
</evidence>
<reference evidence="5" key="1">
    <citation type="submission" date="2016-05" db="EMBL/GenBank/DDBJ databases">
        <authorList>
            <person name="Lavstsen T."/>
            <person name="Jespersen J.S."/>
        </authorList>
    </citation>
    <scope>NUCLEOTIDE SEQUENCE [LARGE SCALE GENOMIC DNA]</scope>
</reference>
<dbReference type="SUPFAM" id="SSF54928">
    <property type="entry name" value="RNA-binding domain, RBD"/>
    <property type="match status" value="2"/>
</dbReference>
<feature type="domain" description="RRM" evidence="3">
    <location>
        <begin position="43"/>
        <end position="120"/>
    </location>
</feature>
<gene>
    <name evidence="5" type="ORF">POVCU1_014820</name>
    <name evidence="4" type="ORF">POVCU2_0016530</name>
</gene>
<dbReference type="Proteomes" id="UP000078546">
    <property type="component" value="Unassembled WGS sequence"/>
</dbReference>
<dbReference type="PANTHER" id="PTHR23003">
    <property type="entry name" value="RNA RECOGNITION MOTIF RRM DOMAIN CONTAINING PROTEIN"/>
    <property type="match status" value="1"/>
</dbReference>
<dbReference type="CDD" id="cd00590">
    <property type="entry name" value="RRM_SF"/>
    <property type="match status" value="2"/>
</dbReference>